<dbReference type="InterPro" id="IPR050925">
    <property type="entry name" value="Rhomboid_protease_S54"/>
</dbReference>
<dbReference type="Gene3D" id="1.20.1540.10">
    <property type="entry name" value="Rhomboid-like"/>
    <property type="match status" value="1"/>
</dbReference>
<dbReference type="InterPro" id="IPR035952">
    <property type="entry name" value="Rhomboid-like_sf"/>
</dbReference>
<dbReference type="GO" id="GO:0004252">
    <property type="term" value="F:serine-type endopeptidase activity"/>
    <property type="evidence" value="ECO:0007669"/>
    <property type="project" value="InterPro"/>
</dbReference>
<dbReference type="GO" id="GO:0016020">
    <property type="term" value="C:membrane"/>
    <property type="evidence" value="ECO:0007669"/>
    <property type="project" value="UniProtKB-SubCell"/>
</dbReference>
<dbReference type="EMBL" id="CP002547">
    <property type="protein sequence ID" value="ADY56083.1"/>
    <property type="molecule type" value="Genomic_DNA"/>
</dbReference>
<dbReference type="PANTHER" id="PTHR43731">
    <property type="entry name" value="RHOMBOID PROTEASE"/>
    <property type="match status" value="1"/>
</dbReference>
<dbReference type="Pfam" id="PF01694">
    <property type="entry name" value="Rhomboid"/>
    <property type="match status" value="1"/>
</dbReference>
<dbReference type="STRING" id="645991.Sgly_1786"/>
<feature type="transmembrane region" description="Helical" evidence="5">
    <location>
        <begin position="61"/>
        <end position="81"/>
    </location>
</feature>
<reference evidence="7 8" key="1">
    <citation type="journal article" date="2011" name="Stand. Genomic Sci.">
        <title>Complete genome sequence of Syntrophobotulus glycolicus type strain (FlGlyR).</title>
        <authorList>
            <person name="Han C."/>
            <person name="Mwirichia R."/>
            <person name="Chertkov O."/>
            <person name="Held B."/>
            <person name="Lapidus A."/>
            <person name="Nolan M."/>
            <person name="Lucas S."/>
            <person name="Hammon N."/>
            <person name="Deshpande S."/>
            <person name="Cheng J.F."/>
            <person name="Tapia R."/>
            <person name="Goodwin L."/>
            <person name="Pitluck S."/>
            <person name="Huntemann M."/>
            <person name="Liolios K."/>
            <person name="Ivanova N."/>
            <person name="Pagani I."/>
            <person name="Mavromatis K."/>
            <person name="Ovchinikova G."/>
            <person name="Pati A."/>
            <person name="Chen A."/>
            <person name="Palaniappan K."/>
            <person name="Land M."/>
            <person name="Hauser L."/>
            <person name="Brambilla E.M."/>
            <person name="Rohde M."/>
            <person name="Spring S."/>
            <person name="Sikorski J."/>
            <person name="Goker M."/>
            <person name="Woyke T."/>
            <person name="Bristow J."/>
            <person name="Eisen J.A."/>
            <person name="Markowitz V."/>
            <person name="Hugenholtz P."/>
            <person name="Kyrpides N.C."/>
            <person name="Klenk H.P."/>
            <person name="Detter J.C."/>
        </authorList>
    </citation>
    <scope>NUCLEOTIDE SEQUENCE [LARGE SCALE GENOMIC DNA]</scope>
    <source>
        <strain evidence="8">DSM 8271 / FlGlyR</strain>
    </source>
</reference>
<protein>
    <submittedName>
        <fullName evidence="7">Rhomboid family protein</fullName>
    </submittedName>
</protein>
<reference evidence="8" key="2">
    <citation type="submission" date="2011-02" db="EMBL/GenBank/DDBJ databases">
        <title>The complete genome of Syntrophobotulus glycolicus DSM 8271.</title>
        <authorList>
            <person name="Lucas S."/>
            <person name="Copeland A."/>
            <person name="Lapidus A."/>
            <person name="Bruce D."/>
            <person name="Goodwin L."/>
            <person name="Pitluck S."/>
            <person name="Kyrpides N."/>
            <person name="Mavromatis K."/>
            <person name="Pagani I."/>
            <person name="Ivanova N."/>
            <person name="Mikhailova N."/>
            <person name="Chertkov O."/>
            <person name="Held B."/>
            <person name="Detter J.C."/>
            <person name="Tapia R."/>
            <person name="Han C."/>
            <person name="Land M."/>
            <person name="Hauser L."/>
            <person name="Markowitz V."/>
            <person name="Cheng J.-F."/>
            <person name="Hugenholtz P."/>
            <person name="Woyke T."/>
            <person name="Wu D."/>
            <person name="Spring S."/>
            <person name="Schroeder M."/>
            <person name="Brambilla E."/>
            <person name="Klenk H.-P."/>
            <person name="Eisen J.A."/>
        </authorList>
    </citation>
    <scope>NUCLEOTIDE SEQUENCE [LARGE SCALE GENOMIC DNA]</scope>
    <source>
        <strain evidence="8">DSM 8271 / FlGlyR</strain>
    </source>
</reference>
<evidence type="ECO:0000313" key="8">
    <source>
        <dbReference type="Proteomes" id="UP000007488"/>
    </source>
</evidence>
<keyword evidence="3 5" id="KW-1133">Transmembrane helix</keyword>
<gene>
    <name evidence="7" type="ordered locus">Sgly_1786</name>
</gene>
<evidence type="ECO:0000256" key="1">
    <source>
        <dbReference type="ARBA" id="ARBA00004141"/>
    </source>
</evidence>
<dbReference type="KEGG" id="sgy:Sgly_1786"/>
<dbReference type="HOGENOM" id="CLU_055068_3_0_9"/>
<dbReference type="AlphaFoldDB" id="F0SZJ7"/>
<evidence type="ECO:0000256" key="4">
    <source>
        <dbReference type="ARBA" id="ARBA00023136"/>
    </source>
</evidence>
<organism evidence="7 8">
    <name type="scientific">Syntrophobotulus glycolicus (strain DSM 8271 / FlGlyR)</name>
    <dbReference type="NCBI Taxonomy" id="645991"/>
    <lineage>
        <taxon>Bacteria</taxon>
        <taxon>Bacillati</taxon>
        <taxon>Bacillota</taxon>
        <taxon>Clostridia</taxon>
        <taxon>Eubacteriales</taxon>
        <taxon>Desulfitobacteriaceae</taxon>
        <taxon>Syntrophobotulus</taxon>
    </lineage>
</organism>
<dbReference type="PANTHER" id="PTHR43731:SF26">
    <property type="entry name" value="RHOMBOID-LIKE PROTEIN 10, CHLOROPLASTIC"/>
    <property type="match status" value="1"/>
</dbReference>
<feature type="transmembrane region" description="Helical" evidence="5">
    <location>
        <begin position="145"/>
        <end position="162"/>
    </location>
</feature>
<comment type="subcellular location">
    <subcellularLocation>
        <location evidence="1">Membrane</location>
        <topology evidence="1">Multi-pass membrane protein</topology>
    </subcellularLocation>
</comment>
<feature type="transmembrane region" description="Helical" evidence="5">
    <location>
        <begin position="168"/>
        <end position="185"/>
    </location>
</feature>
<name>F0SZJ7_SYNGF</name>
<keyword evidence="2 5" id="KW-0812">Transmembrane</keyword>
<evidence type="ECO:0000256" key="2">
    <source>
        <dbReference type="ARBA" id="ARBA00022692"/>
    </source>
</evidence>
<feature type="transmembrane region" description="Helical" evidence="5">
    <location>
        <begin position="117"/>
        <end position="133"/>
    </location>
</feature>
<sequence length="189" mass="20353">MINKNRTKSIVTNTFLIMNILVFLVMTLAGGTTNQVVLVIFGAKVNQLIDLGQYWRLLTSIFIHIGIVHLLLNSYALIAVGQISEAVFGHLKFALLYLLSGIGGATASYLFSEAISAGASGAIFGLLGALVSYGWKNAGMWRSGLIANLLFVIGFNILFGLITTGIDNYAHIGGMLTGLIIGIIYRQQR</sequence>
<evidence type="ECO:0000256" key="5">
    <source>
        <dbReference type="SAM" id="Phobius"/>
    </source>
</evidence>
<evidence type="ECO:0000313" key="7">
    <source>
        <dbReference type="EMBL" id="ADY56083.1"/>
    </source>
</evidence>
<feature type="domain" description="Peptidase S54 rhomboid" evidence="6">
    <location>
        <begin position="52"/>
        <end position="187"/>
    </location>
</feature>
<keyword evidence="8" id="KW-1185">Reference proteome</keyword>
<dbReference type="eggNOG" id="COG0705">
    <property type="taxonomic scope" value="Bacteria"/>
</dbReference>
<accession>F0SZJ7</accession>
<feature type="transmembrane region" description="Helical" evidence="5">
    <location>
        <begin position="20"/>
        <end position="41"/>
    </location>
</feature>
<dbReference type="Proteomes" id="UP000007488">
    <property type="component" value="Chromosome"/>
</dbReference>
<dbReference type="RefSeq" id="WP_013624951.1">
    <property type="nucleotide sequence ID" value="NC_015172.1"/>
</dbReference>
<feature type="transmembrane region" description="Helical" evidence="5">
    <location>
        <begin position="93"/>
        <end position="111"/>
    </location>
</feature>
<keyword evidence="4 5" id="KW-0472">Membrane</keyword>
<dbReference type="InterPro" id="IPR022764">
    <property type="entry name" value="Peptidase_S54_rhomboid_dom"/>
</dbReference>
<proteinExistence type="predicted"/>
<evidence type="ECO:0000259" key="6">
    <source>
        <dbReference type="Pfam" id="PF01694"/>
    </source>
</evidence>
<dbReference type="OrthoDB" id="9813074at2"/>
<evidence type="ECO:0000256" key="3">
    <source>
        <dbReference type="ARBA" id="ARBA00022989"/>
    </source>
</evidence>
<dbReference type="SUPFAM" id="SSF144091">
    <property type="entry name" value="Rhomboid-like"/>
    <property type="match status" value="1"/>
</dbReference>